<feature type="compositionally biased region" description="Pro residues" evidence="1">
    <location>
        <begin position="525"/>
        <end position="534"/>
    </location>
</feature>
<feature type="compositionally biased region" description="Low complexity" evidence="1">
    <location>
        <begin position="535"/>
        <end position="545"/>
    </location>
</feature>
<dbReference type="EMBL" id="CP060789">
    <property type="protein sequence ID" value="QNP55116.1"/>
    <property type="molecule type" value="Genomic_DNA"/>
</dbReference>
<evidence type="ECO:0000256" key="1">
    <source>
        <dbReference type="SAM" id="MobiDB-lite"/>
    </source>
</evidence>
<keyword evidence="2" id="KW-0732">Signal</keyword>
<feature type="signal peptide" evidence="2">
    <location>
        <begin position="1"/>
        <end position="43"/>
    </location>
</feature>
<proteinExistence type="predicted"/>
<accession>A0A7H0H3K0</accession>
<feature type="compositionally biased region" description="Low complexity" evidence="1">
    <location>
        <begin position="510"/>
        <end position="524"/>
    </location>
</feature>
<dbReference type="AlphaFoldDB" id="A0A7H0H3K0"/>
<organism evidence="3 4">
    <name type="scientific">Tessaracoccus defluvii</name>
    <dbReference type="NCBI Taxonomy" id="1285901"/>
    <lineage>
        <taxon>Bacteria</taxon>
        <taxon>Bacillati</taxon>
        <taxon>Actinomycetota</taxon>
        <taxon>Actinomycetes</taxon>
        <taxon>Propionibacteriales</taxon>
        <taxon>Propionibacteriaceae</taxon>
        <taxon>Tessaracoccus</taxon>
    </lineage>
</organism>
<dbReference type="PANTHER" id="PTHR30032:SF8">
    <property type="entry name" value="GERMINATION-SPECIFIC N-ACETYLMURAMOYL-L-ALANINE AMIDASE"/>
    <property type="match status" value="1"/>
</dbReference>
<gene>
    <name evidence="3" type="ORF">H9L22_12730</name>
</gene>
<dbReference type="Proteomes" id="UP000516117">
    <property type="component" value="Chromosome"/>
</dbReference>
<evidence type="ECO:0000256" key="2">
    <source>
        <dbReference type="SAM" id="SignalP"/>
    </source>
</evidence>
<reference evidence="3 4" key="1">
    <citation type="submission" date="2020-08" db="EMBL/GenBank/DDBJ databases">
        <title>Genome sequence of Tessaracoccus defluvii JCM 17540T.</title>
        <authorList>
            <person name="Hyun D.-W."/>
            <person name="Bae J.-W."/>
        </authorList>
    </citation>
    <scope>NUCLEOTIDE SEQUENCE [LARGE SCALE GENOMIC DNA]</scope>
    <source>
        <strain evidence="3 4">JCM 17540</strain>
    </source>
</reference>
<dbReference type="InterPro" id="IPR007253">
    <property type="entry name" value="Cell_wall-bd_2"/>
</dbReference>
<dbReference type="RefSeq" id="WP_187720252.1">
    <property type="nucleotide sequence ID" value="NZ_CP060789.1"/>
</dbReference>
<dbReference type="PANTHER" id="PTHR30032">
    <property type="entry name" value="N-ACETYLMURAMOYL-L-ALANINE AMIDASE-RELATED"/>
    <property type="match status" value="1"/>
</dbReference>
<dbReference type="InterPro" id="IPR051922">
    <property type="entry name" value="Bact_Sporulation_Assoc"/>
</dbReference>
<evidence type="ECO:0000313" key="3">
    <source>
        <dbReference type="EMBL" id="QNP55116.1"/>
    </source>
</evidence>
<sequence>MAGRVSGRKRYIAVVSMPGKLGRCGIAAALVVSLGLVAGPAYADETPEPADLSGELLLDEERPSAEFLTDPAEVLAGIEDGPGAMARASAVVTAPPFDHTFVMTDYEFYRADALNATQIQQFIQAKGAACTTTADKTCLKDLVLPVTSLRSDRSVGCKPVDFPAGTRSWTAIDMVAKACGISPKVLLTTIQKESSGVAQAKTPAQWNKMMGMGCPDGGTCSEKFAGFEKQLYFAADRLYAYQTWTTYPFIRAYLGGPPAKPLDAGAEAFVPKSMATASLYTYTPWISSNRLFYTVMKGYFPEALIRDEAPVTLRWGGQDRVDTSLMISQEQWSAATAKKVYIARADIAADAQVAGILTNGPILLTNPRSAAVEVRAEIQRLGNPEIVVVGGTGAVSDAVATYYSGGRAYTRLAGDSRADTSIAVSRYAFPAGSSPRSVYLTDGFGPDGNGGPDGVVGGVLTDGPVLLVNPRSGVSPEVRAEIQRLKGLGAGSVFALGGAAVGHPSKGSCSAPPGTRRPSRSPSGPSRPGPPPSMSPTGTASSMPSPAAPSPMVRSC</sequence>
<dbReference type="Pfam" id="PF04122">
    <property type="entry name" value="CW_binding_2"/>
    <property type="match status" value="2"/>
</dbReference>
<evidence type="ECO:0000313" key="4">
    <source>
        <dbReference type="Proteomes" id="UP000516117"/>
    </source>
</evidence>
<keyword evidence="4" id="KW-1185">Reference proteome</keyword>
<dbReference type="KEGG" id="tdf:H9L22_12730"/>
<name>A0A7H0H3K0_9ACTN</name>
<feature type="chain" id="PRO_5028828171" evidence="2">
    <location>
        <begin position="44"/>
        <end position="556"/>
    </location>
</feature>
<feature type="region of interest" description="Disordered" evidence="1">
    <location>
        <begin position="502"/>
        <end position="556"/>
    </location>
</feature>
<protein>
    <submittedName>
        <fullName evidence="3">Cell wall-binding repeat-containing protein</fullName>
    </submittedName>
</protein>